<dbReference type="SMART" id="SM00382">
    <property type="entry name" value="AAA"/>
    <property type="match status" value="1"/>
</dbReference>
<sequence length="292" mass="32510">MYLEFFGLTEAPFSVQPDPKFAYPSQEHKIAIAKMRYAADQKRGLAVLTGPVGAGKTTVANQLLVTWEEDKAKTVAFLPAASMRTPAAFLRAVLEAFDQKPTRTAADNQRFLELFLLSEYKEGRHCVLLLDEGQNVSPDNIDTIAELTNFQTAKSKLITIVMLAQDNLPNKLERKEAFRSRIAVVGHLDPLSFEDMCGMISHRLKTAGGDKINKYFNEEALHEIYATTRGIPRDICVLCDACMVNSYVSNQRVANAALVEQSVNEMAREKRWPVEIKEESKAPKGKSKGAKA</sequence>
<dbReference type="InterPro" id="IPR052026">
    <property type="entry name" value="ExeA_AAA_ATPase_DNA-bind"/>
</dbReference>
<evidence type="ECO:0000259" key="2">
    <source>
        <dbReference type="SMART" id="SM00382"/>
    </source>
</evidence>
<protein>
    <submittedName>
        <fullName evidence="3">Type II secretory pathway predicted ATPase ExeA</fullName>
    </submittedName>
</protein>
<organism evidence="3 4">
    <name type="scientific">Armatimonas rosea</name>
    <dbReference type="NCBI Taxonomy" id="685828"/>
    <lineage>
        <taxon>Bacteria</taxon>
        <taxon>Bacillati</taxon>
        <taxon>Armatimonadota</taxon>
        <taxon>Armatimonadia</taxon>
        <taxon>Armatimonadales</taxon>
        <taxon>Armatimonadaceae</taxon>
        <taxon>Armatimonas</taxon>
    </lineage>
</organism>
<feature type="region of interest" description="Disordered" evidence="1">
    <location>
        <begin position="272"/>
        <end position="292"/>
    </location>
</feature>
<dbReference type="GO" id="GO:0016887">
    <property type="term" value="F:ATP hydrolysis activity"/>
    <property type="evidence" value="ECO:0007669"/>
    <property type="project" value="InterPro"/>
</dbReference>
<gene>
    <name evidence="3" type="ORF">HNQ39_005815</name>
</gene>
<dbReference type="Gene3D" id="3.40.50.300">
    <property type="entry name" value="P-loop containing nucleotide triphosphate hydrolases"/>
    <property type="match status" value="1"/>
</dbReference>
<accession>A0A7W9SXZ0</accession>
<dbReference type="Pfam" id="PF13401">
    <property type="entry name" value="AAA_22"/>
    <property type="match status" value="1"/>
</dbReference>
<comment type="caution">
    <text evidence="3">The sequence shown here is derived from an EMBL/GenBank/DDBJ whole genome shotgun (WGS) entry which is preliminary data.</text>
</comment>
<dbReference type="PANTHER" id="PTHR35894">
    <property type="entry name" value="GENERAL SECRETION PATHWAY PROTEIN A-RELATED"/>
    <property type="match status" value="1"/>
</dbReference>
<dbReference type="AlphaFoldDB" id="A0A7W9SXZ0"/>
<dbReference type="InterPro" id="IPR003593">
    <property type="entry name" value="AAA+_ATPase"/>
</dbReference>
<dbReference type="EMBL" id="JACHGW010000010">
    <property type="protein sequence ID" value="MBB6053968.1"/>
    <property type="molecule type" value="Genomic_DNA"/>
</dbReference>
<feature type="compositionally biased region" description="Basic residues" evidence="1">
    <location>
        <begin position="283"/>
        <end position="292"/>
    </location>
</feature>
<dbReference type="InterPro" id="IPR027417">
    <property type="entry name" value="P-loop_NTPase"/>
</dbReference>
<feature type="compositionally biased region" description="Basic and acidic residues" evidence="1">
    <location>
        <begin position="272"/>
        <end position="282"/>
    </location>
</feature>
<dbReference type="Proteomes" id="UP000520814">
    <property type="component" value="Unassembled WGS sequence"/>
</dbReference>
<dbReference type="RefSeq" id="WP_184204049.1">
    <property type="nucleotide sequence ID" value="NZ_JACHGW010000010.1"/>
</dbReference>
<dbReference type="SUPFAM" id="SSF52540">
    <property type="entry name" value="P-loop containing nucleoside triphosphate hydrolases"/>
    <property type="match status" value="1"/>
</dbReference>
<feature type="domain" description="AAA+ ATPase" evidence="2">
    <location>
        <begin position="42"/>
        <end position="188"/>
    </location>
</feature>
<reference evidence="3 4" key="1">
    <citation type="submission" date="2020-08" db="EMBL/GenBank/DDBJ databases">
        <title>Genomic Encyclopedia of Type Strains, Phase IV (KMG-IV): sequencing the most valuable type-strain genomes for metagenomic binning, comparative biology and taxonomic classification.</title>
        <authorList>
            <person name="Goeker M."/>
        </authorList>
    </citation>
    <scope>NUCLEOTIDE SEQUENCE [LARGE SCALE GENOMIC DNA]</scope>
    <source>
        <strain evidence="3 4">DSM 23562</strain>
    </source>
</reference>
<evidence type="ECO:0000313" key="3">
    <source>
        <dbReference type="EMBL" id="MBB6053968.1"/>
    </source>
</evidence>
<proteinExistence type="predicted"/>
<name>A0A7W9SXZ0_ARMRO</name>
<keyword evidence="4" id="KW-1185">Reference proteome</keyword>
<evidence type="ECO:0000313" key="4">
    <source>
        <dbReference type="Proteomes" id="UP000520814"/>
    </source>
</evidence>
<dbReference type="PANTHER" id="PTHR35894:SF1">
    <property type="entry name" value="PHOSPHORIBULOKINASE _ URIDINE KINASE FAMILY"/>
    <property type="match status" value="1"/>
</dbReference>
<evidence type="ECO:0000256" key="1">
    <source>
        <dbReference type="SAM" id="MobiDB-lite"/>
    </source>
</evidence>
<dbReference type="InterPro" id="IPR049945">
    <property type="entry name" value="AAA_22"/>
</dbReference>